<dbReference type="Proteomes" id="UP000077202">
    <property type="component" value="Unassembled WGS sequence"/>
</dbReference>
<keyword evidence="2" id="KW-0963">Cytoplasm</keyword>
<dbReference type="Gene3D" id="2.60.40.790">
    <property type="match status" value="1"/>
</dbReference>
<dbReference type="InterPro" id="IPR008978">
    <property type="entry name" value="HSP20-like_chaperone"/>
</dbReference>
<organism evidence="7 8">
    <name type="scientific">Marchantia polymorpha subsp. ruderalis</name>
    <dbReference type="NCBI Taxonomy" id="1480154"/>
    <lineage>
        <taxon>Eukaryota</taxon>
        <taxon>Viridiplantae</taxon>
        <taxon>Streptophyta</taxon>
        <taxon>Embryophyta</taxon>
        <taxon>Marchantiophyta</taxon>
        <taxon>Marchantiopsida</taxon>
        <taxon>Marchantiidae</taxon>
        <taxon>Marchantiales</taxon>
        <taxon>Marchantiaceae</taxon>
        <taxon>Marchantia</taxon>
    </lineage>
</organism>
<dbReference type="AlphaFoldDB" id="A0A176WFV3"/>
<dbReference type="CDD" id="cd06472">
    <property type="entry name" value="ACD_ScHsp26_like"/>
    <property type="match status" value="1"/>
</dbReference>
<comment type="subcellular location">
    <subcellularLocation>
        <location evidence="1">Cytoplasm</location>
    </subcellularLocation>
</comment>
<keyword evidence="8" id="KW-1185">Reference proteome</keyword>
<evidence type="ECO:0000256" key="3">
    <source>
        <dbReference type="ARBA" id="ARBA00023016"/>
    </source>
</evidence>
<dbReference type="GO" id="GO:0005737">
    <property type="term" value="C:cytoplasm"/>
    <property type="evidence" value="ECO:0007669"/>
    <property type="project" value="UniProtKB-SubCell"/>
</dbReference>
<feature type="domain" description="SHSP" evidence="6">
    <location>
        <begin position="71"/>
        <end position="185"/>
    </location>
</feature>
<keyword evidence="3" id="KW-0346">Stress response</keyword>
<accession>A0A176WFV3</accession>
<evidence type="ECO:0000313" key="7">
    <source>
        <dbReference type="EMBL" id="OAE32128.1"/>
    </source>
</evidence>
<protein>
    <recommendedName>
        <fullName evidence="6">SHSP domain-containing protein</fullName>
    </recommendedName>
</protein>
<evidence type="ECO:0000256" key="5">
    <source>
        <dbReference type="RuleBase" id="RU003616"/>
    </source>
</evidence>
<reference evidence="7" key="1">
    <citation type="submission" date="2016-03" db="EMBL/GenBank/DDBJ databases">
        <title>Mechanisms controlling the formation of the plant cell surface in tip-growing cells are functionally conserved among land plants.</title>
        <authorList>
            <person name="Honkanen S."/>
            <person name="Jones V.A."/>
            <person name="Morieri G."/>
            <person name="Champion C."/>
            <person name="Hetherington A.J."/>
            <person name="Kelly S."/>
            <person name="Saint-Marcoux D."/>
            <person name="Proust H."/>
            <person name="Prescott H."/>
            <person name="Dolan L."/>
        </authorList>
    </citation>
    <scope>NUCLEOTIDE SEQUENCE [LARGE SCALE GENOMIC DNA]</scope>
    <source>
        <tissue evidence="7">Whole gametophyte</tissue>
    </source>
</reference>
<dbReference type="GO" id="GO:0006950">
    <property type="term" value="P:response to stress"/>
    <property type="evidence" value="ECO:0007669"/>
    <property type="project" value="UniProtKB-ARBA"/>
</dbReference>
<comment type="similarity">
    <text evidence="4 5">Belongs to the small heat shock protein (HSP20) family.</text>
</comment>
<evidence type="ECO:0000259" key="6">
    <source>
        <dbReference type="PROSITE" id="PS01031"/>
    </source>
</evidence>
<dbReference type="SUPFAM" id="SSF49764">
    <property type="entry name" value="HSP20-like chaperones"/>
    <property type="match status" value="1"/>
</dbReference>
<evidence type="ECO:0000256" key="2">
    <source>
        <dbReference type="ARBA" id="ARBA00022490"/>
    </source>
</evidence>
<gene>
    <name evidence="7" type="ORF">AXG93_2912s1170</name>
</gene>
<evidence type="ECO:0000256" key="1">
    <source>
        <dbReference type="ARBA" id="ARBA00004496"/>
    </source>
</evidence>
<dbReference type="Pfam" id="PF00011">
    <property type="entry name" value="HSP20"/>
    <property type="match status" value="1"/>
</dbReference>
<dbReference type="PROSITE" id="PS01031">
    <property type="entry name" value="SHSP"/>
    <property type="match status" value="1"/>
</dbReference>
<dbReference type="FunFam" id="2.60.40.790:FF:000010">
    <property type="entry name" value="17.3 kDa class II heat shock protein-like"/>
    <property type="match status" value="1"/>
</dbReference>
<dbReference type="EMBL" id="LVLJ01000884">
    <property type="protein sequence ID" value="OAE32128.1"/>
    <property type="molecule type" value="Genomic_DNA"/>
</dbReference>
<evidence type="ECO:0000313" key="8">
    <source>
        <dbReference type="Proteomes" id="UP000077202"/>
    </source>
</evidence>
<dbReference type="InterPro" id="IPR002068">
    <property type="entry name" value="A-crystallin/Hsp20_dom"/>
</dbReference>
<evidence type="ECO:0000256" key="4">
    <source>
        <dbReference type="PROSITE-ProRule" id="PRU00285"/>
    </source>
</evidence>
<dbReference type="PANTHER" id="PTHR11527">
    <property type="entry name" value="HEAT-SHOCK PROTEIN 20 FAMILY MEMBER"/>
    <property type="match status" value="1"/>
</dbReference>
<comment type="caution">
    <text evidence="7">The sequence shown here is derived from an EMBL/GenBank/DDBJ whole genome shotgun (WGS) entry which is preliminary data.</text>
</comment>
<name>A0A176WFV3_MARPO</name>
<sequence>MSASYTHLDLFERTICSATALKKWLKHVELSSAMDIFFGRDPLTSALTQLLNSPEEYEKSLNPSTRTYVRDTKAMFNTCVDVKETPNAYVFVADMPGLKSGDIKVQVENDNVLTIGGERKRDESKDEAKFLRMERPAGKFLRKFTLPSNAKLDEIQAACTDGVLTITVPKIPPPEPHKPKTIEVTVG</sequence>
<proteinExistence type="inferred from homology"/>
<dbReference type="InterPro" id="IPR031107">
    <property type="entry name" value="Small_HSP"/>
</dbReference>